<dbReference type="EMBL" id="MNUE01000065">
    <property type="protein sequence ID" value="OJD30168.1"/>
    <property type="molecule type" value="Genomic_DNA"/>
</dbReference>
<gene>
    <name evidence="1" type="ORF">BKCO1_6500025</name>
</gene>
<dbReference type="AlphaFoldDB" id="A0A1J9QNZ5"/>
<dbReference type="RefSeq" id="XP_020126428.1">
    <property type="nucleotide sequence ID" value="XM_020278227.1"/>
</dbReference>
<protein>
    <submittedName>
        <fullName evidence="1">Uncharacterized protein</fullName>
    </submittedName>
</protein>
<organism evidence="1 2">
    <name type="scientific">Diplodia corticola</name>
    <dbReference type="NCBI Taxonomy" id="236234"/>
    <lineage>
        <taxon>Eukaryota</taxon>
        <taxon>Fungi</taxon>
        <taxon>Dikarya</taxon>
        <taxon>Ascomycota</taxon>
        <taxon>Pezizomycotina</taxon>
        <taxon>Dothideomycetes</taxon>
        <taxon>Dothideomycetes incertae sedis</taxon>
        <taxon>Botryosphaeriales</taxon>
        <taxon>Botryosphaeriaceae</taxon>
        <taxon>Diplodia</taxon>
    </lineage>
</organism>
<dbReference type="GeneID" id="31018488"/>
<sequence>MTRPPNPPPVPYERTINAAWTRSMYAETAKEMRSFQPEVPDPWTMPKSLGPAEIAYYGRLSKRSTSSRVRNADSDLTILEQRGREGIIQECEKGELVEDLQKEKHMRKGKDKDMAVTILRPNPISRANEENEQIVVGREDERFAIDSRGRRVNVGDCDERTKEEKDLDKLCDWTESKIYSARTPASRNPQE</sequence>
<name>A0A1J9QNZ5_9PEZI</name>
<proteinExistence type="predicted"/>
<comment type="caution">
    <text evidence="1">The sequence shown here is derived from an EMBL/GenBank/DDBJ whole genome shotgun (WGS) entry which is preliminary data.</text>
</comment>
<dbReference type="Proteomes" id="UP000183809">
    <property type="component" value="Unassembled WGS sequence"/>
</dbReference>
<evidence type="ECO:0000313" key="1">
    <source>
        <dbReference type="EMBL" id="OJD30168.1"/>
    </source>
</evidence>
<accession>A0A1J9QNZ5</accession>
<reference evidence="1 2" key="1">
    <citation type="submission" date="2016-10" db="EMBL/GenBank/DDBJ databases">
        <title>Proteomics and genomics reveal pathogen-plant mechanisms compatible with a hemibiotrophic lifestyle of Diplodia corticola.</title>
        <authorList>
            <person name="Fernandes I."/>
            <person name="De Jonge R."/>
            <person name="Van De Peer Y."/>
            <person name="Devreese B."/>
            <person name="Alves A."/>
            <person name="Esteves A.C."/>
        </authorList>
    </citation>
    <scope>NUCLEOTIDE SEQUENCE [LARGE SCALE GENOMIC DNA]</scope>
    <source>
        <strain evidence="1 2">CBS 112549</strain>
    </source>
</reference>
<keyword evidence="2" id="KW-1185">Reference proteome</keyword>
<evidence type="ECO:0000313" key="2">
    <source>
        <dbReference type="Proteomes" id="UP000183809"/>
    </source>
</evidence>